<dbReference type="Pfam" id="PF00188">
    <property type="entry name" value="CAP"/>
    <property type="match status" value="1"/>
</dbReference>
<evidence type="ECO:0000259" key="1">
    <source>
        <dbReference type="Pfam" id="PF00188"/>
    </source>
</evidence>
<dbReference type="SUPFAM" id="SSF55797">
    <property type="entry name" value="PR-1-like"/>
    <property type="match status" value="1"/>
</dbReference>
<protein>
    <submittedName>
        <fullName evidence="2">CAP domain-containing protein</fullName>
    </submittedName>
</protein>
<sequence>MAVVLPAAAPAVTASPGDGVQAQAARALFDATNSFRQQNGVPAVVWSDALQRSAHQHNLAMAAANQMTHQAPGEASFDTRISDQGVPWLSVGENVGFNTDRTVAGALALHTTMINEVAPNDDHKVNKLDPLFTTLGVDVYLDAATGKLWFTEDYAQI</sequence>
<dbReference type="PANTHER" id="PTHR31157">
    <property type="entry name" value="SCP DOMAIN-CONTAINING PROTEIN"/>
    <property type="match status" value="1"/>
</dbReference>
<dbReference type="EMBL" id="CP110615">
    <property type="protein sequence ID" value="UZJ26737.1"/>
    <property type="molecule type" value="Genomic_DNA"/>
</dbReference>
<reference evidence="2" key="1">
    <citation type="submission" date="2022-10" db="EMBL/GenBank/DDBJ databases">
        <title>Rhodococcus sp.75.</title>
        <authorList>
            <person name="Sun M."/>
        </authorList>
    </citation>
    <scope>NUCLEOTIDE SEQUENCE</scope>
    <source>
        <strain evidence="2">75</strain>
    </source>
</reference>
<dbReference type="Proteomes" id="UP001164965">
    <property type="component" value="Chromosome"/>
</dbReference>
<feature type="domain" description="SCP" evidence="1">
    <location>
        <begin position="29"/>
        <end position="154"/>
    </location>
</feature>
<evidence type="ECO:0000313" key="2">
    <source>
        <dbReference type="EMBL" id="UZJ26737.1"/>
    </source>
</evidence>
<organism evidence="2 3">
    <name type="scientific">Rhodococcus antarcticus</name>
    <dbReference type="NCBI Taxonomy" id="2987751"/>
    <lineage>
        <taxon>Bacteria</taxon>
        <taxon>Bacillati</taxon>
        <taxon>Actinomycetota</taxon>
        <taxon>Actinomycetes</taxon>
        <taxon>Mycobacteriales</taxon>
        <taxon>Nocardiaceae</taxon>
        <taxon>Rhodococcus</taxon>
    </lineage>
</organism>
<proteinExistence type="predicted"/>
<dbReference type="InterPro" id="IPR035940">
    <property type="entry name" value="CAP_sf"/>
</dbReference>
<dbReference type="CDD" id="cd05379">
    <property type="entry name" value="CAP_bacterial"/>
    <property type="match status" value="1"/>
</dbReference>
<dbReference type="PANTHER" id="PTHR31157:SF1">
    <property type="entry name" value="SCP DOMAIN-CONTAINING PROTEIN"/>
    <property type="match status" value="1"/>
</dbReference>
<keyword evidence="3" id="KW-1185">Reference proteome</keyword>
<dbReference type="InterPro" id="IPR014044">
    <property type="entry name" value="CAP_dom"/>
</dbReference>
<accession>A0ABY6P4Z0</accession>
<evidence type="ECO:0000313" key="3">
    <source>
        <dbReference type="Proteomes" id="UP001164965"/>
    </source>
</evidence>
<gene>
    <name evidence="2" type="ORF">RHODO2019_17075</name>
</gene>
<dbReference type="Gene3D" id="3.40.33.10">
    <property type="entry name" value="CAP"/>
    <property type="match status" value="1"/>
</dbReference>
<name>A0ABY6P4Z0_9NOCA</name>